<feature type="transmembrane region" description="Helical" evidence="7">
    <location>
        <begin position="70"/>
        <end position="89"/>
    </location>
</feature>
<evidence type="ECO:0000256" key="5">
    <source>
        <dbReference type="ARBA" id="ARBA00022989"/>
    </source>
</evidence>
<evidence type="ECO:0000256" key="6">
    <source>
        <dbReference type="ARBA" id="ARBA00023136"/>
    </source>
</evidence>
<keyword evidence="10" id="KW-1185">Reference proteome</keyword>
<feature type="domain" description="Major facilitator superfamily (MFS) profile" evidence="8">
    <location>
        <begin position="28"/>
        <end position="513"/>
    </location>
</feature>
<keyword evidence="4 7" id="KW-0812">Transmembrane</keyword>
<evidence type="ECO:0000256" key="4">
    <source>
        <dbReference type="ARBA" id="ARBA00022692"/>
    </source>
</evidence>
<dbReference type="InterPro" id="IPR004638">
    <property type="entry name" value="EmrB-like"/>
</dbReference>
<evidence type="ECO:0000256" key="3">
    <source>
        <dbReference type="ARBA" id="ARBA00022475"/>
    </source>
</evidence>
<dbReference type="KEGG" id="talb:FTW19_19925"/>
<organism evidence="9 10">
    <name type="scientific">Terriglobus albidus</name>
    <dbReference type="NCBI Taxonomy" id="1592106"/>
    <lineage>
        <taxon>Bacteria</taxon>
        <taxon>Pseudomonadati</taxon>
        <taxon>Acidobacteriota</taxon>
        <taxon>Terriglobia</taxon>
        <taxon>Terriglobales</taxon>
        <taxon>Acidobacteriaceae</taxon>
        <taxon>Terriglobus</taxon>
    </lineage>
</organism>
<dbReference type="Gene3D" id="1.20.1720.10">
    <property type="entry name" value="Multidrug resistance protein D"/>
    <property type="match status" value="1"/>
</dbReference>
<dbReference type="PANTHER" id="PTHR42718:SF42">
    <property type="entry name" value="EXPORT PROTEIN"/>
    <property type="match status" value="1"/>
</dbReference>
<evidence type="ECO:0000256" key="7">
    <source>
        <dbReference type="SAM" id="Phobius"/>
    </source>
</evidence>
<evidence type="ECO:0000259" key="8">
    <source>
        <dbReference type="PROSITE" id="PS50850"/>
    </source>
</evidence>
<evidence type="ECO:0000313" key="9">
    <source>
        <dbReference type="EMBL" id="QEE30048.1"/>
    </source>
</evidence>
<feature type="transmembrane region" description="Helical" evidence="7">
    <location>
        <begin position="347"/>
        <end position="366"/>
    </location>
</feature>
<dbReference type="InterPro" id="IPR011701">
    <property type="entry name" value="MFS"/>
</dbReference>
<feature type="transmembrane region" description="Helical" evidence="7">
    <location>
        <begin position="245"/>
        <end position="263"/>
    </location>
</feature>
<dbReference type="OrthoDB" id="102502at2"/>
<feature type="transmembrane region" description="Helical" evidence="7">
    <location>
        <begin position="94"/>
        <end position="113"/>
    </location>
</feature>
<feature type="transmembrane region" description="Helical" evidence="7">
    <location>
        <begin position="152"/>
        <end position="175"/>
    </location>
</feature>
<keyword evidence="2" id="KW-0813">Transport</keyword>
<gene>
    <name evidence="9" type="ORF">FTW19_19925</name>
</gene>
<dbReference type="GO" id="GO:0022857">
    <property type="term" value="F:transmembrane transporter activity"/>
    <property type="evidence" value="ECO:0007669"/>
    <property type="project" value="InterPro"/>
</dbReference>
<protein>
    <submittedName>
        <fullName evidence="9">MFS transporter</fullName>
    </submittedName>
</protein>
<dbReference type="InterPro" id="IPR036259">
    <property type="entry name" value="MFS_trans_sf"/>
</dbReference>
<feature type="transmembrane region" description="Helical" evidence="7">
    <location>
        <begin position="372"/>
        <end position="399"/>
    </location>
</feature>
<keyword evidence="3" id="KW-1003">Cell membrane</keyword>
<feature type="transmembrane region" description="Helical" evidence="7">
    <location>
        <begin position="420"/>
        <end position="441"/>
    </location>
</feature>
<dbReference type="Pfam" id="PF07690">
    <property type="entry name" value="MFS_1"/>
    <property type="match status" value="1"/>
</dbReference>
<keyword evidence="6 7" id="KW-0472">Membrane</keyword>
<dbReference type="CDD" id="cd17321">
    <property type="entry name" value="MFS_MMR_MDR_like"/>
    <property type="match status" value="1"/>
</dbReference>
<feature type="transmembrane region" description="Helical" evidence="7">
    <location>
        <begin position="119"/>
        <end position="140"/>
    </location>
</feature>
<keyword evidence="5 7" id="KW-1133">Transmembrane helix</keyword>
<feature type="transmembrane region" description="Helical" evidence="7">
    <location>
        <begin position="27"/>
        <end position="50"/>
    </location>
</feature>
<dbReference type="PROSITE" id="PS50850">
    <property type="entry name" value="MFS"/>
    <property type="match status" value="1"/>
</dbReference>
<dbReference type="GO" id="GO:0005886">
    <property type="term" value="C:plasma membrane"/>
    <property type="evidence" value="ECO:0007669"/>
    <property type="project" value="UniProtKB-SubCell"/>
</dbReference>
<feature type="transmembrane region" description="Helical" evidence="7">
    <location>
        <begin position="284"/>
        <end position="303"/>
    </location>
</feature>
<feature type="transmembrane region" description="Helical" evidence="7">
    <location>
        <begin position="213"/>
        <end position="233"/>
    </location>
</feature>
<evidence type="ECO:0000256" key="1">
    <source>
        <dbReference type="ARBA" id="ARBA00004651"/>
    </source>
</evidence>
<dbReference type="Gene3D" id="1.20.1250.20">
    <property type="entry name" value="MFS general substrate transporter like domains"/>
    <property type="match status" value="1"/>
</dbReference>
<reference evidence="9 10" key="1">
    <citation type="submission" date="2019-08" db="EMBL/GenBank/DDBJ databases">
        <title>Complete genome sequence of Terriglobus albidus strain ORNL.</title>
        <authorList>
            <person name="Podar M."/>
        </authorList>
    </citation>
    <scope>NUCLEOTIDE SEQUENCE [LARGE SCALE GENOMIC DNA]</scope>
    <source>
        <strain evidence="9 10">ORNL</strain>
    </source>
</reference>
<evidence type="ECO:0000256" key="2">
    <source>
        <dbReference type="ARBA" id="ARBA00022448"/>
    </source>
</evidence>
<dbReference type="NCBIfam" id="TIGR00711">
    <property type="entry name" value="efflux_EmrB"/>
    <property type="match status" value="1"/>
</dbReference>
<comment type="subcellular location">
    <subcellularLocation>
        <location evidence="1">Cell membrane</location>
        <topology evidence="1">Multi-pass membrane protein</topology>
    </subcellularLocation>
</comment>
<dbReference type="SUPFAM" id="SSF103473">
    <property type="entry name" value="MFS general substrate transporter"/>
    <property type="match status" value="1"/>
</dbReference>
<dbReference type="InterPro" id="IPR020846">
    <property type="entry name" value="MFS_dom"/>
</dbReference>
<name>A0A5B9ECV8_9BACT</name>
<dbReference type="PANTHER" id="PTHR42718">
    <property type="entry name" value="MAJOR FACILITATOR SUPERFAMILY MULTIDRUG TRANSPORTER MFSC"/>
    <property type="match status" value="1"/>
</dbReference>
<accession>A0A5B9ECV8</accession>
<sequence>MDNPGGRTVEIPSMRSDSANSQASGRVVLAATILGSSMAFLDGTVVNVALPALQNAFHASLADVQWVVEAYALLLAALLLVGGSLGDIFGRRKIYICGVVVFAAASAWCGLAQDIHMLIWARSLQGFGAALLVPGSLALITASFPPSTRGQAIGTWSGFSAITSAIGPVIGGWLIEHSTWRWVFFLNLPLALAVILLSARVPESRNVEISRRVDWLGALLVTLGLGGITYGLIELPSRALPNPRMIAAAIILGVLLLVAFVAVEYYSRAPMVSLTLFRSRNFTGANLLTLFLYAALGGLMFFFPMDLIQIQHYTATQAGAAFLPFVAIMFGLSRWAGGLVAHYGSRLPLTVGPLVAAGGIALFAIVPQNGSYWAAFFPPIVVMGLGMVISVAPLTTTVMNAVPDSESGLGSGVNNAVSRLAALLAVAAFGAVLATVFNHALDQHLSQLTMSPDVRAQVDAARPQLAAAHNPAPAVQYAITESFLSGYRSVIWIASALAVLSSLTAWLLIEPGRPSSADGVSS</sequence>
<dbReference type="EMBL" id="CP042806">
    <property type="protein sequence ID" value="QEE30048.1"/>
    <property type="molecule type" value="Genomic_DNA"/>
</dbReference>
<dbReference type="Proteomes" id="UP000321820">
    <property type="component" value="Chromosome"/>
</dbReference>
<proteinExistence type="predicted"/>
<feature type="transmembrane region" description="Helical" evidence="7">
    <location>
        <begin position="181"/>
        <end position="201"/>
    </location>
</feature>
<feature type="transmembrane region" description="Helical" evidence="7">
    <location>
        <begin position="490"/>
        <end position="509"/>
    </location>
</feature>
<dbReference type="AlphaFoldDB" id="A0A5B9ECV8"/>
<feature type="transmembrane region" description="Helical" evidence="7">
    <location>
        <begin position="315"/>
        <end position="335"/>
    </location>
</feature>
<evidence type="ECO:0000313" key="10">
    <source>
        <dbReference type="Proteomes" id="UP000321820"/>
    </source>
</evidence>